<feature type="compositionally biased region" description="Basic and acidic residues" evidence="8">
    <location>
        <begin position="20"/>
        <end position="36"/>
    </location>
</feature>
<comment type="subcellular location">
    <subcellularLocation>
        <location evidence="1">Cell membrane</location>
        <topology evidence="1">Multi-pass membrane protein</topology>
    </subcellularLocation>
</comment>
<dbReference type="PANTHER" id="PTHR23502:SF186">
    <property type="entry name" value="MAJOR FACILITATOR SUPERFAMILY (MFS) PROFILE DOMAIN-CONTAINING PROTEIN"/>
    <property type="match status" value="1"/>
</dbReference>
<feature type="transmembrane region" description="Helical" evidence="9">
    <location>
        <begin position="169"/>
        <end position="199"/>
    </location>
</feature>
<evidence type="ECO:0000256" key="7">
    <source>
        <dbReference type="ARBA" id="ARBA00038459"/>
    </source>
</evidence>
<keyword evidence="3" id="KW-1003">Cell membrane</keyword>
<feature type="transmembrane region" description="Helical" evidence="9">
    <location>
        <begin position="280"/>
        <end position="298"/>
    </location>
</feature>
<keyword evidence="5 9" id="KW-1133">Transmembrane helix</keyword>
<feature type="transmembrane region" description="Helical" evidence="9">
    <location>
        <begin position="348"/>
        <end position="375"/>
    </location>
</feature>
<dbReference type="AlphaFoldDB" id="A0A409VKS5"/>
<evidence type="ECO:0000313" key="11">
    <source>
        <dbReference type="EMBL" id="PPQ66843.1"/>
    </source>
</evidence>
<evidence type="ECO:0000256" key="5">
    <source>
        <dbReference type="ARBA" id="ARBA00022989"/>
    </source>
</evidence>
<dbReference type="PANTHER" id="PTHR23502">
    <property type="entry name" value="MAJOR FACILITATOR SUPERFAMILY"/>
    <property type="match status" value="1"/>
</dbReference>
<name>A0A409VKS5_9AGAR</name>
<dbReference type="InterPro" id="IPR020846">
    <property type="entry name" value="MFS_dom"/>
</dbReference>
<accession>A0A409VKS5</accession>
<proteinExistence type="inferred from homology"/>
<dbReference type="GO" id="GO:0005886">
    <property type="term" value="C:plasma membrane"/>
    <property type="evidence" value="ECO:0007669"/>
    <property type="project" value="UniProtKB-SubCell"/>
</dbReference>
<dbReference type="PROSITE" id="PS50850">
    <property type="entry name" value="MFS"/>
    <property type="match status" value="1"/>
</dbReference>
<feature type="region of interest" description="Disordered" evidence="8">
    <location>
        <begin position="1"/>
        <end position="80"/>
    </location>
</feature>
<dbReference type="Pfam" id="PF07690">
    <property type="entry name" value="MFS_1"/>
    <property type="match status" value="1"/>
</dbReference>
<evidence type="ECO:0000259" key="10">
    <source>
        <dbReference type="PROSITE" id="PS50850"/>
    </source>
</evidence>
<dbReference type="GO" id="GO:0022857">
    <property type="term" value="F:transmembrane transporter activity"/>
    <property type="evidence" value="ECO:0007669"/>
    <property type="project" value="InterPro"/>
</dbReference>
<keyword evidence="12" id="KW-1185">Reference proteome</keyword>
<dbReference type="InterPro" id="IPR011701">
    <property type="entry name" value="MFS"/>
</dbReference>
<evidence type="ECO:0000256" key="9">
    <source>
        <dbReference type="SAM" id="Phobius"/>
    </source>
</evidence>
<feature type="transmembrane region" description="Helical" evidence="9">
    <location>
        <begin position="493"/>
        <end position="517"/>
    </location>
</feature>
<evidence type="ECO:0000313" key="12">
    <source>
        <dbReference type="Proteomes" id="UP000284706"/>
    </source>
</evidence>
<feature type="transmembrane region" description="Helical" evidence="9">
    <location>
        <begin position="395"/>
        <end position="413"/>
    </location>
</feature>
<dbReference type="InterPro" id="IPR036259">
    <property type="entry name" value="MFS_trans_sf"/>
</dbReference>
<evidence type="ECO:0000256" key="2">
    <source>
        <dbReference type="ARBA" id="ARBA00022448"/>
    </source>
</evidence>
<feature type="domain" description="Major facilitator superfamily (MFS) profile" evidence="10">
    <location>
        <begin position="95"/>
        <end position="553"/>
    </location>
</feature>
<dbReference type="CDD" id="cd17323">
    <property type="entry name" value="MFS_Tpo1_MDR_like"/>
    <property type="match status" value="1"/>
</dbReference>
<dbReference type="EMBL" id="NHYE01005620">
    <property type="protein sequence ID" value="PPQ66843.1"/>
    <property type="molecule type" value="Genomic_DNA"/>
</dbReference>
<comment type="similarity">
    <text evidence="7">Belongs to the major facilitator superfamily. DHA1 family. Polyamines/proton antiporter (TC 2.A.1.2.16) subfamily.</text>
</comment>
<feature type="compositionally biased region" description="Low complexity" evidence="8">
    <location>
        <begin position="54"/>
        <end position="65"/>
    </location>
</feature>
<keyword evidence="6 9" id="KW-0472">Membrane</keyword>
<dbReference type="FunFam" id="1.20.1250.20:FF:000011">
    <property type="entry name" value="MFS multidrug transporter, putative"/>
    <property type="match status" value="1"/>
</dbReference>
<keyword evidence="2" id="KW-0813">Transport</keyword>
<gene>
    <name evidence="11" type="ORF">CVT26_009622</name>
</gene>
<dbReference type="STRING" id="231916.A0A409VKS5"/>
<evidence type="ECO:0000256" key="3">
    <source>
        <dbReference type="ARBA" id="ARBA00022475"/>
    </source>
</evidence>
<feature type="transmembrane region" description="Helical" evidence="9">
    <location>
        <begin position="434"/>
        <end position="455"/>
    </location>
</feature>
<evidence type="ECO:0000256" key="8">
    <source>
        <dbReference type="SAM" id="MobiDB-lite"/>
    </source>
</evidence>
<comment type="caution">
    <text evidence="11">The sequence shown here is derived from an EMBL/GenBank/DDBJ whole genome shotgun (WGS) entry which is preliminary data.</text>
</comment>
<dbReference type="Proteomes" id="UP000284706">
    <property type="component" value="Unassembled WGS sequence"/>
</dbReference>
<feature type="transmembrane region" description="Helical" evidence="9">
    <location>
        <begin position="248"/>
        <end position="268"/>
    </location>
</feature>
<feature type="transmembrane region" description="Helical" evidence="9">
    <location>
        <begin position="529"/>
        <end position="549"/>
    </location>
</feature>
<evidence type="ECO:0000256" key="4">
    <source>
        <dbReference type="ARBA" id="ARBA00022692"/>
    </source>
</evidence>
<protein>
    <recommendedName>
        <fullName evidence="10">Major facilitator superfamily (MFS) profile domain-containing protein</fullName>
    </recommendedName>
</protein>
<dbReference type="Gene3D" id="1.20.1250.20">
    <property type="entry name" value="MFS general substrate transporter like domains"/>
    <property type="match status" value="1"/>
</dbReference>
<organism evidence="11 12">
    <name type="scientific">Gymnopilus dilepis</name>
    <dbReference type="NCBI Taxonomy" id="231916"/>
    <lineage>
        <taxon>Eukaryota</taxon>
        <taxon>Fungi</taxon>
        <taxon>Dikarya</taxon>
        <taxon>Basidiomycota</taxon>
        <taxon>Agaricomycotina</taxon>
        <taxon>Agaricomycetes</taxon>
        <taxon>Agaricomycetidae</taxon>
        <taxon>Agaricales</taxon>
        <taxon>Agaricineae</taxon>
        <taxon>Hymenogastraceae</taxon>
        <taxon>Gymnopilus</taxon>
    </lineage>
</organism>
<dbReference type="InParanoid" id="A0A409VKS5"/>
<reference evidence="11 12" key="1">
    <citation type="journal article" date="2018" name="Evol. Lett.">
        <title>Horizontal gene cluster transfer increased hallucinogenic mushroom diversity.</title>
        <authorList>
            <person name="Reynolds H.T."/>
            <person name="Vijayakumar V."/>
            <person name="Gluck-Thaler E."/>
            <person name="Korotkin H.B."/>
            <person name="Matheny P.B."/>
            <person name="Slot J.C."/>
        </authorList>
    </citation>
    <scope>NUCLEOTIDE SEQUENCE [LARGE SCALE GENOMIC DNA]</scope>
    <source>
        <strain evidence="11 12">SRW20</strain>
    </source>
</reference>
<feature type="transmembrane region" description="Helical" evidence="9">
    <location>
        <begin position="461"/>
        <end position="481"/>
    </location>
</feature>
<evidence type="ECO:0000256" key="1">
    <source>
        <dbReference type="ARBA" id="ARBA00004651"/>
    </source>
</evidence>
<keyword evidence="4 9" id="KW-0812">Transmembrane</keyword>
<evidence type="ECO:0000256" key="6">
    <source>
        <dbReference type="ARBA" id="ARBA00023136"/>
    </source>
</evidence>
<dbReference type="OrthoDB" id="9986881at2759"/>
<sequence>MKRDEEIQSDGGAGQTGRSGAEKGEKRRLERGYGDRDELDGTESSDGQDKTNGAAEETAVEESTAGNEDGQRTDQVTVTPVTPPWLHSRLLPTMLEKGPSYDGSGSLADPYVVQWDLDDPDNPYNWPRLHKWLITSQLALTTFTVSFSSSVYSGGLLDTMRDLNVSSNVAILGISLYVLGFALGCRAVFLVTLSLYTAFQLEGALGRNLGALLSCRLLTGIFGSSPLTNAGGVVSDIWNFRERGLASAIYSTVPFLGPVIGPIVGGFVVQSPHLTWRFNFWLMFIFAGLSLLLGYFWAPETYAPVLLRRRAEKLSRQSDGSIYYISVHDVHQSRSFAQVMRTNLCRPFLFLVTEPIVLLLAIYVSILYGTLYALFSGFPIVFQDHRHFSPGEGGLAFIGVGIGISCGTASQSIQNRIYWKSMEKSPTGRAPPEARLHMAILGAVLAPIGLWWFAWTSRPSIHWMVPILAGIPFGTGISQILQSLTTYLMDAYNIYFASAIAATVVLRSICGAAFPLFSPSMFNALGDEWAMSVFACLSTACMPIPLLFWKYGWWIRKRSRFAFKEPDDLPGSEPSSTFSSQMEDTVYERDLVTPTIEPVISVHRKSLTIESVLVSQAG</sequence>
<dbReference type="SUPFAM" id="SSF103473">
    <property type="entry name" value="MFS general substrate transporter"/>
    <property type="match status" value="1"/>
</dbReference>
<feature type="transmembrane region" description="Helical" evidence="9">
    <location>
        <begin position="138"/>
        <end position="157"/>
    </location>
</feature>